<dbReference type="AlphaFoldDB" id="A0A1V9ZH65"/>
<reference evidence="1 2" key="1">
    <citation type="journal article" date="2014" name="Genome Biol. Evol.">
        <title>The secreted proteins of Achlya hypogyna and Thraustotheca clavata identify the ancestral oomycete secretome and reveal gene acquisitions by horizontal gene transfer.</title>
        <authorList>
            <person name="Misner I."/>
            <person name="Blouin N."/>
            <person name="Leonard G."/>
            <person name="Richards T.A."/>
            <person name="Lane C.E."/>
        </authorList>
    </citation>
    <scope>NUCLEOTIDE SEQUENCE [LARGE SCALE GENOMIC DNA]</scope>
    <source>
        <strain evidence="1 2">ATCC 48635</strain>
    </source>
</reference>
<dbReference type="EMBL" id="JNBR01000116">
    <property type="protein sequence ID" value="OQR97333.1"/>
    <property type="molecule type" value="Genomic_DNA"/>
</dbReference>
<comment type="caution">
    <text evidence="1">The sequence shown here is derived from an EMBL/GenBank/DDBJ whole genome shotgun (WGS) entry which is preliminary data.</text>
</comment>
<accession>A0A1V9ZH65</accession>
<keyword evidence="2" id="KW-1185">Reference proteome</keyword>
<sequence length="119" mass="12023">MGATTSYVATTGTCSSIPTANVGASNCAGQWSSGMLTCTIQKPEYTAAQCASAMGMWAYKAGYAPTTSPPPPPCACTTGSACPTSRLCGTCLINGVCTSAFTTSADCTMFNNGARWCGK</sequence>
<dbReference type="Proteomes" id="UP000243579">
    <property type="component" value="Unassembled WGS sequence"/>
</dbReference>
<gene>
    <name evidence="1" type="ORF">ACHHYP_20603</name>
</gene>
<organism evidence="1 2">
    <name type="scientific">Achlya hypogyna</name>
    <name type="common">Oomycete</name>
    <name type="synonym">Protoachlya hypogyna</name>
    <dbReference type="NCBI Taxonomy" id="1202772"/>
    <lineage>
        <taxon>Eukaryota</taxon>
        <taxon>Sar</taxon>
        <taxon>Stramenopiles</taxon>
        <taxon>Oomycota</taxon>
        <taxon>Saprolegniomycetes</taxon>
        <taxon>Saprolegniales</taxon>
        <taxon>Achlyaceae</taxon>
        <taxon>Achlya</taxon>
    </lineage>
</organism>
<dbReference type="OrthoDB" id="10511797at2759"/>
<proteinExistence type="predicted"/>
<protein>
    <submittedName>
        <fullName evidence="1">Uncharacterized protein</fullName>
    </submittedName>
</protein>
<evidence type="ECO:0000313" key="1">
    <source>
        <dbReference type="EMBL" id="OQR97333.1"/>
    </source>
</evidence>
<name>A0A1V9ZH65_ACHHY</name>
<evidence type="ECO:0000313" key="2">
    <source>
        <dbReference type="Proteomes" id="UP000243579"/>
    </source>
</evidence>